<protein>
    <recommendedName>
        <fullName evidence="3">DUF2971 domain-containing protein</fullName>
    </recommendedName>
</protein>
<evidence type="ECO:0000313" key="2">
    <source>
        <dbReference type="Proteomes" id="UP001157733"/>
    </source>
</evidence>
<dbReference type="InterPro" id="IPR021352">
    <property type="entry name" value="DUF2971"/>
</dbReference>
<organism evidence="1 2">
    <name type="scientific">Nitrospina watsonii</name>
    <dbReference type="NCBI Taxonomy" id="1323948"/>
    <lineage>
        <taxon>Bacteria</taxon>
        <taxon>Pseudomonadati</taxon>
        <taxon>Nitrospinota/Tectimicrobiota group</taxon>
        <taxon>Nitrospinota</taxon>
        <taxon>Nitrospinia</taxon>
        <taxon>Nitrospinales</taxon>
        <taxon>Nitrospinaceae</taxon>
        <taxon>Nitrospina</taxon>
    </lineage>
</organism>
<reference evidence="1 2" key="1">
    <citation type="submission" date="2022-09" db="EMBL/GenBank/DDBJ databases">
        <authorList>
            <person name="Kop L."/>
        </authorList>
    </citation>
    <scope>NUCLEOTIDE SEQUENCE [LARGE SCALE GENOMIC DNA]</scope>
    <source>
        <strain evidence="1 2">347</strain>
    </source>
</reference>
<name>A0ABM9HEL5_9BACT</name>
<evidence type="ECO:0000313" key="1">
    <source>
        <dbReference type="EMBL" id="CAI2718681.1"/>
    </source>
</evidence>
<sequence length="292" mass="34138">MTQEIWDLYPEVYHYTPFSSALLILNSKALRATLSNRLNDTQEIIYAKNQTIKEILKLDQSLYPEQIKEDLNSLYESVGRIYITSFCGKNQNTIPYHRDNGLLGMWRNYGADGGCAIIFKTRNIYDRANSFTKIIADPPKVLPALSMEKVIYEGGNDDDIDFRERLERYANNYIKFRNNYPSKKEYQDPNSNIWREFVIDQLNLMLHTKHPAFFEEQEIRMGLILIEKKFEGEPPKNNPDSFLIPFSPSEDISRIIIGPHRDQQPRYDFLKTHLSLAGLDIEVTKSEIPLRF</sequence>
<accession>A0ABM9HEL5</accession>
<dbReference type="Proteomes" id="UP001157733">
    <property type="component" value="Chromosome"/>
</dbReference>
<keyword evidence="2" id="KW-1185">Reference proteome</keyword>
<dbReference type="RefSeq" id="WP_282011567.1">
    <property type="nucleotide sequence ID" value="NZ_OX336137.1"/>
</dbReference>
<dbReference type="Pfam" id="PF11185">
    <property type="entry name" value="DUF2971"/>
    <property type="match status" value="1"/>
</dbReference>
<gene>
    <name evidence="1" type="ORF">NSPWAT_1822</name>
</gene>
<proteinExistence type="predicted"/>
<dbReference type="EMBL" id="OX336137">
    <property type="protein sequence ID" value="CAI2718681.1"/>
    <property type="molecule type" value="Genomic_DNA"/>
</dbReference>
<evidence type="ECO:0008006" key="3">
    <source>
        <dbReference type="Google" id="ProtNLM"/>
    </source>
</evidence>